<feature type="compositionally biased region" description="Low complexity" evidence="1">
    <location>
        <begin position="1"/>
        <end position="12"/>
    </location>
</feature>
<feature type="compositionally biased region" description="Low complexity" evidence="1">
    <location>
        <begin position="25"/>
        <end position="38"/>
    </location>
</feature>
<feature type="region of interest" description="Disordered" evidence="1">
    <location>
        <begin position="1"/>
        <end position="41"/>
    </location>
</feature>
<reference evidence="3" key="1">
    <citation type="journal article" date="2012" name="Nat. Biotechnol.">
        <title>Reference genome sequence of the model plant Setaria.</title>
        <authorList>
            <person name="Bennetzen J.L."/>
            <person name="Schmutz J."/>
            <person name="Wang H."/>
            <person name="Percifield R."/>
            <person name="Hawkins J."/>
            <person name="Pontaroli A.C."/>
            <person name="Estep M."/>
            <person name="Feng L."/>
            <person name="Vaughn J.N."/>
            <person name="Grimwood J."/>
            <person name="Jenkins J."/>
            <person name="Barry K."/>
            <person name="Lindquist E."/>
            <person name="Hellsten U."/>
            <person name="Deshpande S."/>
            <person name="Wang X."/>
            <person name="Wu X."/>
            <person name="Mitros T."/>
            <person name="Triplett J."/>
            <person name="Yang X."/>
            <person name="Ye C.Y."/>
            <person name="Mauro-Herrera M."/>
            <person name="Wang L."/>
            <person name="Li P."/>
            <person name="Sharma M."/>
            <person name="Sharma R."/>
            <person name="Ronald P.C."/>
            <person name="Panaud O."/>
            <person name="Kellogg E.A."/>
            <person name="Brutnell T.P."/>
            <person name="Doust A.N."/>
            <person name="Tuskan G.A."/>
            <person name="Rokhsar D."/>
            <person name="Devos K.M."/>
        </authorList>
    </citation>
    <scope>NUCLEOTIDE SEQUENCE [LARGE SCALE GENOMIC DNA]</scope>
    <source>
        <strain evidence="3">Yugu1</strain>
    </source>
</reference>
<protein>
    <recommendedName>
        <fullName evidence="2">PurM-like N-terminal domain-containing protein</fullName>
    </recommendedName>
</protein>
<name>A0A368PKR2_SETIT</name>
<accession>A0A368PKR2</accession>
<reference evidence="3" key="2">
    <citation type="submission" date="2015-07" db="EMBL/GenBank/DDBJ databases">
        <authorList>
            <person name="Noorani M."/>
        </authorList>
    </citation>
    <scope>NUCLEOTIDE SEQUENCE</scope>
    <source>
        <strain evidence="3">Yugu1</strain>
    </source>
</reference>
<sequence length="262" mass="28660">MKSRTTIINRPISPRRRASPPPPLRAARPARLGPATAPGHRRRPWARLGWRVVGPLLLPRASRPAPPWPPPQCRRPAGPPRQRCWPRAAAAGRPAGGAGRAPRWLDARRRPAGVADRAPSPPLVVLVPRRRPLAQAASRARMTYKGAGVDIDAGAELVRRIRKMTPGIGGFGGHYILGDNCYVEVTGGVGTKLKLAFETSIHDTIGVDLVAMSVNDIVTSGARPLFFQDYYGASLMLTLQRRLSRGLWIGVNNQTVFTWEER</sequence>
<dbReference type="Gene3D" id="3.30.1330.10">
    <property type="entry name" value="PurM-like, N-terminal domain"/>
    <property type="match status" value="1"/>
</dbReference>
<dbReference type="Pfam" id="PF00586">
    <property type="entry name" value="AIRS"/>
    <property type="match status" value="1"/>
</dbReference>
<feature type="compositionally biased region" description="Pro residues" evidence="1">
    <location>
        <begin position="64"/>
        <end position="79"/>
    </location>
</feature>
<dbReference type="SUPFAM" id="SSF55326">
    <property type="entry name" value="PurM N-terminal domain-like"/>
    <property type="match status" value="1"/>
</dbReference>
<dbReference type="InterPro" id="IPR016188">
    <property type="entry name" value="PurM-like_N"/>
</dbReference>
<proteinExistence type="predicted"/>
<dbReference type="InterPro" id="IPR036921">
    <property type="entry name" value="PurM-like_N_sf"/>
</dbReference>
<evidence type="ECO:0000313" key="3">
    <source>
        <dbReference type="EMBL" id="RCV06345.1"/>
    </source>
</evidence>
<dbReference type="STRING" id="4555.A0A368PKR2"/>
<dbReference type="PANTHER" id="PTHR10520:SF12">
    <property type="entry name" value="TRIFUNCTIONAL PURINE BIOSYNTHETIC PROTEIN ADENOSINE-3"/>
    <property type="match status" value="1"/>
</dbReference>
<dbReference type="AlphaFoldDB" id="A0A368PKR2"/>
<feature type="domain" description="PurM-like N-terminal" evidence="2">
    <location>
        <begin position="181"/>
        <end position="234"/>
    </location>
</feature>
<organism evidence="3">
    <name type="scientific">Setaria italica</name>
    <name type="common">Foxtail millet</name>
    <name type="synonym">Panicum italicum</name>
    <dbReference type="NCBI Taxonomy" id="4555"/>
    <lineage>
        <taxon>Eukaryota</taxon>
        <taxon>Viridiplantae</taxon>
        <taxon>Streptophyta</taxon>
        <taxon>Embryophyta</taxon>
        <taxon>Tracheophyta</taxon>
        <taxon>Spermatophyta</taxon>
        <taxon>Magnoliopsida</taxon>
        <taxon>Liliopsida</taxon>
        <taxon>Poales</taxon>
        <taxon>Poaceae</taxon>
        <taxon>PACMAD clade</taxon>
        <taxon>Panicoideae</taxon>
        <taxon>Panicodae</taxon>
        <taxon>Paniceae</taxon>
        <taxon>Cenchrinae</taxon>
        <taxon>Setaria</taxon>
    </lineage>
</organism>
<dbReference type="OrthoDB" id="2018833at2759"/>
<dbReference type="EMBL" id="CM003528">
    <property type="protein sequence ID" value="RCV06345.1"/>
    <property type="molecule type" value="Genomic_DNA"/>
</dbReference>
<evidence type="ECO:0000256" key="1">
    <source>
        <dbReference type="SAM" id="MobiDB-lite"/>
    </source>
</evidence>
<evidence type="ECO:0000259" key="2">
    <source>
        <dbReference type="Pfam" id="PF00586"/>
    </source>
</evidence>
<dbReference type="GO" id="GO:0004641">
    <property type="term" value="F:phosphoribosylformylglycinamidine cyclo-ligase activity"/>
    <property type="evidence" value="ECO:0007669"/>
    <property type="project" value="InterPro"/>
</dbReference>
<gene>
    <name evidence="3" type="ORF">SETIT_1G155700v2</name>
</gene>
<feature type="region of interest" description="Disordered" evidence="1">
    <location>
        <begin position="60"/>
        <end position="104"/>
    </location>
</feature>
<dbReference type="InterPro" id="IPR004733">
    <property type="entry name" value="PurM_cligase"/>
</dbReference>
<feature type="compositionally biased region" description="Low complexity" evidence="1">
    <location>
        <begin position="80"/>
        <end position="93"/>
    </location>
</feature>
<dbReference type="PANTHER" id="PTHR10520">
    <property type="entry name" value="TRIFUNCTIONAL PURINE BIOSYNTHETIC PROTEIN ADENOSINE-3-RELATED"/>
    <property type="match status" value="1"/>
</dbReference>
<dbReference type="GO" id="GO:0006189">
    <property type="term" value="P:'de novo' IMP biosynthetic process"/>
    <property type="evidence" value="ECO:0007669"/>
    <property type="project" value="InterPro"/>
</dbReference>